<organism evidence="8 9">
    <name type="scientific">Sphingomonas changbaiensis NBRC 104936</name>
    <dbReference type="NCBI Taxonomy" id="1219043"/>
    <lineage>
        <taxon>Bacteria</taxon>
        <taxon>Pseudomonadati</taxon>
        <taxon>Pseudomonadota</taxon>
        <taxon>Alphaproteobacteria</taxon>
        <taxon>Sphingomonadales</taxon>
        <taxon>Sphingomonadaceae</taxon>
        <taxon>Sphingomonas</taxon>
    </lineage>
</organism>
<protein>
    <recommendedName>
        <fullName evidence="10">Integrase</fullName>
    </recommendedName>
</protein>
<dbReference type="Gene3D" id="1.10.443.10">
    <property type="entry name" value="Intergrase catalytic core"/>
    <property type="match status" value="1"/>
</dbReference>
<accession>A0A0E9MKS1</accession>
<evidence type="ECO:0000256" key="5">
    <source>
        <dbReference type="PROSITE-ProRule" id="PRU01248"/>
    </source>
</evidence>
<name>A0A0E9MKS1_9SPHN</name>
<dbReference type="Pfam" id="PF00589">
    <property type="entry name" value="Phage_integrase"/>
    <property type="match status" value="1"/>
</dbReference>
<dbReference type="STRING" id="1219043.SCH01S_14_00320"/>
<gene>
    <name evidence="8" type="ORF">SCH01S_14_00320</name>
</gene>
<evidence type="ECO:0000313" key="9">
    <source>
        <dbReference type="Proteomes" id="UP000033202"/>
    </source>
</evidence>
<dbReference type="AlphaFoldDB" id="A0A0E9MKS1"/>
<dbReference type="InterPro" id="IPR010998">
    <property type="entry name" value="Integrase_recombinase_N"/>
</dbReference>
<dbReference type="InterPro" id="IPR044068">
    <property type="entry name" value="CB"/>
</dbReference>
<evidence type="ECO:0008006" key="10">
    <source>
        <dbReference type="Google" id="ProtNLM"/>
    </source>
</evidence>
<evidence type="ECO:0000256" key="3">
    <source>
        <dbReference type="ARBA" id="ARBA00023125"/>
    </source>
</evidence>
<evidence type="ECO:0000259" key="6">
    <source>
        <dbReference type="PROSITE" id="PS51898"/>
    </source>
</evidence>
<dbReference type="Pfam" id="PF13356">
    <property type="entry name" value="Arm-DNA-bind_3"/>
    <property type="match status" value="1"/>
</dbReference>
<evidence type="ECO:0000313" key="8">
    <source>
        <dbReference type="EMBL" id="GAO38367.1"/>
    </source>
</evidence>
<dbReference type="SUPFAM" id="SSF56349">
    <property type="entry name" value="DNA breaking-rejoining enzymes"/>
    <property type="match status" value="1"/>
</dbReference>
<dbReference type="InterPro" id="IPR025166">
    <property type="entry name" value="Integrase_DNA_bind_dom"/>
</dbReference>
<dbReference type="PANTHER" id="PTHR30629:SF2">
    <property type="entry name" value="PROPHAGE INTEGRASE INTS-RELATED"/>
    <property type="match status" value="1"/>
</dbReference>
<keyword evidence="3 5" id="KW-0238">DNA-binding</keyword>
<keyword evidence="2" id="KW-0229">DNA integration</keyword>
<keyword evidence="4" id="KW-0233">DNA recombination</keyword>
<dbReference type="InterPro" id="IPR002104">
    <property type="entry name" value="Integrase_catalytic"/>
</dbReference>
<dbReference type="Gene3D" id="3.30.160.390">
    <property type="entry name" value="Integrase, DNA-binding domain"/>
    <property type="match status" value="1"/>
</dbReference>
<comment type="similarity">
    <text evidence="1">Belongs to the 'phage' integrase family.</text>
</comment>
<dbReference type="EMBL" id="BBWU01000014">
    <property type="protein sequence ID" value="GAO38367.1"/>
    <property type="molecule type" value="Genomic_DNA"/>
</dbReference>
<dbReference type="InterPro" id="IPR050808">
    <property type="entry name" value="Phage_Integrase"/>
</dbReference>
<reference evidence="8 9" key="1">
    <citation type="submission" date="2015-04" db="EMBL/GenBank/DDBJ databases">
        <title>Whole genome shotgun sequence of Sphingomonas changbaiensis NBRC 104936.</title>
        <authorList>
            <person name="Katano-Makiyama Y."/>
            <person name="Hosoyama A."/>
            <person name="Hashimoto M."/>
            <person name="Noguchi M."/>
            <person name="Tsuchikane K."/>
            <person name="Ohji S."/>
            <person name="Yamazoe A."/>
            <person name="Ichikawa N."/>
            <person name="Kimura A."/>
            <person name="Fujita N."/>
        </authorList>
    </citation>
    <scope>NUCLEOTIDE SEQUENCE [LARGE SCALE GENOMIC DNA]</scope>
    <source>
        <strain evidence="8 9">NBRC 104936</strain>
    </source>
</reference>
<dbReference type="GO" id="GO:0003677">
    <property type="term" value="F:DNA binding"/>
    <property type="evidence" value="ECO:0007669"/>
    <property type="project" value="UniProtKB-UniRule"/>
</dbReference>
<dbReference type="PROSITE" id="PS51900">
    <property type="entry name" value="CB"/>
    <property type="match status" value="1"/>
</dbReference>
<dbReference type="GO" id="GO:0006310">
    <property type="term" value="P:DNA recombination"/>
    <property type="evidence" value="ECO:0007669"/>
    <property type="project" value="UniProtKB-KW"/>
</dbReference>
<sequence length="394" mass="43786">MPNKLALSDAAVKRLPLPASGTTTYWDTIEKGLGVRVSPKGTRTFIALVGSGARQKIGQYPRIGLATARDEARKLLAKKTLGTYEKPNTITWDTAVEKYLKACEDKNRPRTISDYKKHLARFPFKDRRLTTIKKRDVSGVLEGITAKSMKAHVLTSAKAFFSWCANEGYIDASPISALKPPQSQGTAHLKQKAAKPKRALSEAELNEVLSKALAYPYPFGPIVALLILGGQRRQETASYEWEWIAPGTITLPGTVTKNGLEHRYPYGSLTKQVFEAIPDWAKQNQYLFPARTESVRGKPSTVFNGWSKAKKAFDATLKGVKPYKLHDLRRTFTTVLQSLKVPLEVRERLTNHISGTQAGVAGVYNVYGYEAEMKDAIRKYDAFLIKLLRSGNPA</sequence>
<dbReference type="InterPro" id="IPR011010">
    <property type="entry name" value="DNA_brk_join_enz"/>
</dbReference>
<evidence type="ECO:0000259" key="7">
    <source>
        <dbReference type="PROSITE" id="PS51900"/>
    </source>
</evidence>
<dbReference type="PANTHER" id="PTHR30629">
    <property type="entry name" value="PROPHAGE INTEGRASE"/>
    <property type="match status" value="1"/>
</dbReference>
<proteinExistence type="inferred from homology"/>
<evidence type="ECO:0000256" key="1">
    <source>
        <dbReference type="ARBA" id="ARBA00008857"/>
    </source>
</evidence>
<dbReference type="InterPro" id="IPR038488">
    <property type="entry name" value="Integrase_DNA-bd_sf"/>
</dbReference>
<dbReference type="Gene3D" id="1.10.150.130">
    <property type="match status" value="1"/>
</dbReference>
<comment type="caution">
    <text evidence="8">The sequence shown here is derived from an EMBL/GenBank/DDBJ whole genome shotgun (WGS) entry which is preliminary data.</text>
</comment>
<evidence type="ECO:0000256" key="2">
    <source>
        <dbReference type="ARBA" id="ARBA00022908"/>
    </source>
</evidence>
<dbReference type="GO" id="GO:0015074">
    <property type="term" value="P:DNA integration"/>
    <property type="evidence" value="ECO:0007669"/>
    <property type="project" value="UniProtKB-KW"/>
</dbReference>
<feature type="domain" description="Core-binding (CB)" evidence="7">
    <location>
        <begin position="90"/>
        <end position="165"/>
    </location>
</feature>
<keyword evidence="9" id="KW-1185">Reference proteome</keyword>
<dbReference type="PROSITE" id="PS51898">
    <property type="entry name" value="TYR_RECOMBINASE"/>
    <property type="match status" value="1"/>
</dbReference>
<evidence type="ECO:0000256" key="4">
    <source>
        <dbReference type="ARBA" id="ARBA00023172"/>
    </source>
</evidence>
<dbReference type="Proteomes" id="UP000033202">
    <property type="component" value="Unassembled WGS sequence"/>
</dbReference>
<dbReference type="CDD" id="cd00801">
    <property type="entry name" value="INT_P4_C"/>
    <property type="match status" value="1"/>
</dbReference>
<feature type="domain" description="Tyr recombinase" evidence="6">
    <location>
        <begin position="195"/>
        <end position="378"/>
    </location>
</feature>
<dbReference type="InterPro" id="IPR013762">
    <property type="entry name" value="Integrase-like_cat_sf"/>
</dbReference>